<dbReference type="OrthoDB" id="6752769at2759"/>
<reference evidence="1" key="1">
    <citation type="submission" date="2018-11" db="EMBL/GenBank/DDBJ databases">
        <authorList>
            <person name="Alioto T."/>
            <person name="Alioto T."/>
        </authorList>
    </citation>
    <scope>NUCLEOTIDE SEQUENCE</scope>
</reference>
<keyword evidence="2" id="KW-1185">Reference proteome</keyword>
<comment type="caution">
    <text evidence="1">The sequence shown here is derived from an EMBL/GenBank/DDBJ whole genome shotgun (WGS) entry which is preliminary data.</text>
</comment>
<organism evidence="1 2">
    <name type="scientific">Mytilus galloprovincialis</name>
    <name type="common">Mediterranean mussel</name>
    <dbReference type="NCBI Taxonomy" id="29158"/>
    <lineage>
        <taxon>Eukaryota</taxon>
        <taxon>Metazoa</taxon>
        <taxon>Spiralia</taxon>
        <taxon>Lophotrochozoa</taxon>
        <taxon>Mollusca</taxon>
        <taxon>Bivalvia</taxon>
        <taxon>Autobranchia</taxon>
        <taxon>Pteriomorphia</taxon>
        <taxon>Mytilida</taxon>
        <taxon>Mytiloidea</taxon>
        <taxon>Mytilidae</taxon>
        <taxon>Mytilinae</taxon>
        <taxon>Mytilus</taxon>
    </lineage>
</organism>
<dbReference type="AlphaFoldDB" id="A0A8B6BF08"/>
<gene>
    <name evidence="1" type="ORF">MGAL_10B086898</name>
</gene>
<accession>A0A8B6BF08</accession>
<evidence type="ECO:0000313" key="1">
    <source>
        <dbReference type="EMBL" id="VDH89849.1"/>
    </source>
</evidence>
<sequence>MGRQSHTYKGKYTDTRKKVNTRTCIFCSGEHYPTEYSEVTDANARNQIVKQKQLSLGSHRVATCKSTKRCKKCDRMHHTSLCKGKEVIPGTTPEPTMQQSATEIVETPNETRVMYSSQQSHNILLKTAFAPVIYNNQEVEYKNTAIENVKGYSIERLPWKHDHLDDIPSGMTVAKRRPENPSQWLVQSRSYINQIDETLQGSNLLPRPPEQTHPQLLESTSHIETGQELITLKKITAE</sequence>
<protein>
    <submittedName>
        <fullName evidence="1">Uncharacterized protein</fullName>
    </submittedName>
</protein>
<name>A0A8B6BF08_MYTGA</name>
<evidence type="ECO:0000313" key="2">
    <source>
        <dbReference type="Proteomes" id="UP000596742"/>
    </source>
</evidence>
<proteinExistence type="predicted"/>
<dbReference type="EMBL" id="UYJE01000064">
    <property type="protein sequence ID" value="VDH89849.1"/>
    <property type="molecule type" value="Genomic_DNA"/>
</dbReference>
<dbReference type="Proteomes" id="UP000596742">
    <property type="component" value="Unassembled WGS sequence"/>
</dbReference>